<name>A0A7G1I8F6_MYCKA</name>
<keyword evidence="1" id="KW-0472">Membrane</keyword>
<keyword evidence="3" id="KW-1185">Reference proteome</keyword>
<accession>A0A7G1I8F6</accession>
<dbReference type="EMBL" id="AP023343">
    <property type="protein sequence ID" value="BCI87227.1"/>
    <property type="molecule type" value="Genomic_DNA"/>
</dbReference>
<keyword evidence="1" id="KW-0812">Transmembrane</keyword>
<organism evidence="2 3">
    <name type="scientific">Mycobacterium kansasii</name>
    <dbReference type="NCBI Taxonomy" id="1768"/>
    <lineage>
        <taxon>Bacteria</taxon>
        <taxon>Bacillati</taxon>
        <taxon>Actinomycetota</taxon>
        <taxon>Actinomycetes</taxon>
        <taxon>Mycobacteriales</taxon>
        <taxon>Mycobacteriaceae</taxon>
        <taxon>Mycobacterium</taxon>
    </lineage>
</organism>
<reference evidence="2 3" key="1">
    <citation type="submission" date="2020-07" db="EMBL/GenBank/DDBJ databases">
        <title>Mycobacterium kansasii (former subtype) with zoonotic potential isolated from diseased indoor pet cat, Japan.</title>
        <authorList>
            <person name="Fukano H."/>
            <person name="Terazono T."/>
            <person name="Hoshino Y."/>
        </authorList>
    </citation>
    <scope>NUCLEOTIDE SEQUENCE [LARGE SCALE GENOMIC DNA]</scope>
    <source>
        <strain evidence="2 3">Kuro-I</strain>
    </source>
</reference>
<proteinExistence type="predicted"/>
<gene>
    <name evidence="2" type="ORF">NIIDMKKI_24330</name>
</gene>
<protein>
    <submittedName>
        <fullName evidence="2">Uncharacterized protein</fullName>
    </submittedName>
</protein>
<sequence length="69" mass="7058">MQRGRGAVEGHFGVFDVQTLVAGGHIGAAGIAWINRSGMSRLIASVIAHLAALIAASDPSMPTTIRDCG</sequence>
<evidence type="ECO:0000313" key="3">
    <source>
        <dbReference type="Proteomes" id="UP000516380"/>
    </source>
</evidence>
<feature type="transmembrane region" description="Helical" evidence="1">
    <location>
        <begin position="12"/>
        <end position="33"/>
    </location>
</feature>
<evidence type="ECO:0000256" key="1">
    <source>
        <dbReference type="SAM" id="Phobius"/>
    </source>
</evidence>
<dbReference type="Proteomes" id="UP000516380">
    <property type="component" value="Chromosome"/>
</dbReference>
<dbReference type="AlphaFoldDB" id="A0A7G1I8F6"/>
<evidence type="ECO:0000313" key="2">
    <source>
        <dbReference type="EMBL" id="BCI87227.1"/>
    </source>
</evidence>
<keyword evidence="1" id="KW-1133">Transmembrane helix</keyword>